<comment type="cofactor">
    <cofactor evidence="1">
        <name>Fe(3+)</name>
        <dbReference type="ChEBI" id="CHEBI:29034"/>
    </cofactor>
</comment>
<dbReference type="RefSeq" id="WP_121699208.1">
    <property type="nucleotide sequence ID" value="NZ_JBCLPP010000006.1"/>
</dbReference>
<keyword evidence="9" id="KW-1185">Reference proteome</keyword>
<dbReference type="GO" id="GO:0016692">
    <property type="term" value="F:NADH peroxidase activity"/>
    <property type="evidence" value="ECO:0007669"/>
    <property type="project" value="UniProtKB-EC"/>
</dbReference>
<evidence type="ECO:0000259" key="7">
    <source>
        <dbReference type="PROSITE" id="PS50905"/>
    </source>
</evidence>
<name>A0ABV4CV93_9BACT</name>
<dbReference type="NCBIfam" id="NF045767">
    <property type="entry name" value="RuberyRbr"/>
    <property type="match status" value="1"/>
</dbReference>
<dbReference type="InterPro" id="IPR009078">
    <property type="entry name" value="Ferritin-like_SF"/>
</dbReference>
<gene>
    <name evidence="8" type="primary">rbr</name>
    <name evidence="8" type="ORF">AAK873_03205</name>
</gene>
<dbReference type="CDD" id="cd01041">
    <property type="entry name" value="Rubrerythrin"/>
    <property type="match status" value="1"/>
</dbReference>
<dbReference type="EMBL" id="JBCLPP010000006">
    <property type="protein sequence ID" value="MEY8244626.1"/>
    <property type="molecule type" value="Genomic_DNA"/>
</dbReference>
<dbReference type="InterPro" id="IPR009040">
    <property type="entry name" value="Ferritin-like_diiron"/>
</dbReference>
<dbReference type="PANTHER" id="PTHR43865">
    <property type="entry name" value="RUBRERYTHRIN-RELATED"/>
    <property type="match status" value="1"/>
</dbReference>
<dbReference type="InterPro" id="IPR048574">
    <property type="entry name" value="RUBY_RBDX"/>
</dbReference>
<dbReference type="Gene3D" id="2.20.28.10">
    <property type="match status" value="1"/>
</dbReference>
<evidence type="ECO:0000313" key="8">
    <source>
        <dbReference type="EMBL" id="MEY8244626.1"/>
    </source>
</evidence>
<evidence type="ECO:0000256" key="4">
    <source>
        <dbReference type="ARBA" id="ARBA00022982"/>
    </source>
</evidence>
<feature type="domain" description="Rubredoxin-like" evidence="6">
    <location>
        <begin position="158"/>
        <end position="192"/>
    </location>
</feature>
<dbReference type="CDD" id="cd00729">
    <property type="entry name" value="rubredoxin_SM"/>
    <property type="match status" value="1"/>
</dbReference>
<feature type="domain" description="Ferritin-like diiron" evidence="7">
    <location>
        <begin position="8"/>
        <end position="151"/>
    </location>
</feature>
<dbReference type="SUPFAM" id="SSF57802">
    <property type="entry name" value="Rubredoxin-like"/>
    <property type="match status" value="1"/>
</dbReference>
<dbReference type="PANTHER" id="PTHR43865:SF1">
    <property type="entry name" value="RUBRERYTHRIN-RELATED"/>
    <property type="match status" value="1"/>
</dbReference>
<organism evidence="8 9">
    <name type="scientific">Heminiphilus faecis</name>
    <dbReference type="NCBI Taxonomy" id="2601703"/>
    <lineage>
        <taxon>Bacteria</taxon>
        <taxon>Pseudomonadati</taxon>
        <taxon>Bacteroidota</taxon>
        <taxon>Bacteroidia</taxon>
        <taxon>Bacteroidales</taxon>
        <taxon>Muribaculaceae</taxon>
        <taxon>Heminiphilus</taxon>
    </lineage>
</organism>
<accession>A0ABV4CV93</accession>
<keyword evidence="4" id="KW-0249">Electron transport</keyword>
<evidence type="ECO:0000256" key="5">
    <source>
        <dbReference type="ARBA" id="ARBA00023004"/>
    </source>
</evidence>
<keyword evidence="5" id="KW-0408">Iron</keyword>
<evidence type="ECO:0000256" key="1">
    <source>
        <dbReference type="ARBA" id="ARBA00001965"/>
    </source>
</evidence>
<evidence type="ECO:0000256" key="3">
    <source>
        <dbReference type="ARBA" id="ARBA00022723"/>
    </source>
</evidence>
<dbReference type="SUPFAM" id="SSF47240">
    <property type="entry name" value="Ferritin-like"/>
    <property type="match status" value="1"/>
</dbReference>
<dbReference type="Proteomes" id="UP001565200">
    <property type="component" value="Unassembled WGS sequence"/>
</dbReference>
<dbReference type="Pfam" id="PF02915">
    <property type="entry name" value="Rubrerythrin"/>
    <property type="match status" value="1"/>
</dbReference>
<protein>
    <submittedName>
        <fullName evidence="8">Rubrerythrin</fullName>
        <ecNumber evidence="8">1.11.1.1</ecNumber>
    </submittedName>
</protein>
<dbReference type="PROSITE" id="PS50905">
    <property type="entry name" value="FERRITIN_LIKE"/>
    <property type="match status" value="1"/>
</dbReference>
<dbReference type="EC" id="1.11.1.1" evidence="8"/>
<reference evidence="8 9" key="1">
    <citation type="submission" date="2024-03" db="EMBL/GenBank/DDBJ databases">
        <title>Mouse gut bacterial collection (mGBC) of GemPharmatech.</title>
        <authorList>
            <person name="He Y."/>
            <person name="Dong L."/>
            <person name="Wu D."/>
            <person name="Gao X."/>
            <person name="Lin Z."/>
        </authorList>
    </citation>
    <scope>NUCLEOTIDE SEQUENCE [LARGE SCALE GENOMIC DNA]</scope>
    <source>
        <strain evidence="8 9">54-13</strain>
    </source>
</reference>
<sequence length="196" mass="22239">MDSKKNKSIKGTKTEKNLVNAYMSESAAYSRYMYYSAQATKESYFPIAKVFEETAANELRHGKVFFKFLEGGSVECVLDVDAGVIGDTASNLATAAEEEKKEGVEQYTAAAKVADEEGFPEIASHFREIAEIEQHHRDRFEKYLEQVKAGTVWKRDHVIKWQCLVCGYIHEGKEPPKECPACDHPREHYMALDMTL</sequence>
<keyword evidence="8" id="KW-0560">Oxidoreductase</keyword>
<evidence type="ECO:0000259" key="6">
    <source>
        <dbReference type="PROSITE" id="PS50903"/>
    </source>
</evidence>
<keyword evidence="8" id="KW-0575">Peroxidase</keyword>
<evidence type="ECO:0000256" key="2">
    <source>
        <dbReference type="ARBA" id="ARBA00022448"/>
    </source>
</evidence>
<dbReference type="InterPro" id="IPR024934">
    <property type="entry name" value="Rubredoxin-like_dom"/>
</dbReference>
<dbReference type="Pfam" id="PF21349">
    <property type="entry name" value="RUBY_RBDX"/>
    <property type="match status" value="1"/>
</dbReference>
<dbReference type="PROSITE" id="PS50903">
    <property type="entry name" value="RUBREDOXIN_LIKE"/>
    <property type="match status" value="1"/>
</dbReference>
<keyword evidence="3" id="KW-0479">Metal-binding</keyword>
<dbReference type="InterPro" id="IPR003251">
    <property type="entry name" value="Rr_diiron-bd_dom"/>
</dbReference>
<dbReference type="InterPro" id="IPR012347">
    <property type="entry name" value="Ferritin-like"/>
</dbReference>
<keyword evidence="2" id="KW-0813">Transport</keyword>
<dbReference type="Gene3D" id="1.20.1260.10">
    <property type="match status" value="1"/>
</dbReference>
<dbReference type="InterPro" id="IPR052364">
    <property type="entry name" value="Rubrerythrin"/>
</dbReference>
<proteinExistence type="predicted"/>
<comment type="caution">
    <text evidence="8">The sequence shown here is derived from an EMBL/GenBank/DDBJ whole genome shotgun (WGS) entry which is preliminary data.</text>
</comment>
<evidence type="ECO:0000313" key="9">
    <source>
        <dbReference type="Proteomes" id="UP001565200"/>
    </source>
</evidence>